<dbReference type="Proteomes" id="UP000253742">
    <property type="component" value="Unassembled WGS sequence"/>
</dbReference>
<keyword evidence="4" id="KW-0805">Transcription regulation</keyword>
<feature type="binding site" evidence="7">
    <location>
        <position position="104"/>
    </location>
    <ligand>
        <name>Zn(2+)</name>
        <dbReference type="ChEBI" id="CHEBI:29105"/>
    </ligand>
</feature>
<feature type="binding site" evidence="7">
    <location>
        <position position="148"/>
    </location>
    <ligand>
        <name>Zn(2+)</name>
        <dbReference type="ChEBI" id="CHEBI:29105"/>
    </ligand>
</feature>
<keyword evidence="5" id="KW-0238">DNA-binding</keyword>
<dbReference type="RefSeq" id="WP_114532638.1">
    <property type="nucleotide sequence ID" value="NZ_JBEZXX010000023.1"/>
</dbReference>
<proteinExistence type="inferred from homology"/>
<feature type="binding site" evidence="7">
    <location>
        <position position="145"/>
    </location>
    <ligand>
        <name>Zn(2+)</name>
        <dbReference type="ChEBI" id="CHEBI:29105"/>
    </ligand>
</feature>
<dbReference type="GO" id="GO:0003700">
    <property type="term" value="F:DNA-binding transcription factor activity"/>
    <property type="evidence" value="ECO:0007669"/>
    <property type="project" value="InterPro"/>
</dbReference>
<dbReference type="GO" id="GO:1900376">
    <property type="term" value="P:regulation of secondary metabolite biosynthetic process"/>
    <property type="evidence" value="ECO:0007669"/>
    <property type="project" value="TreeGrafter"/>
</dbReference>
<evidence type="ECO:0000256" key="1">
    <source>
        <dbReference type="ARBA" id="ARBA00007957"/>
    </source>
</evidence>
<protein>
    <submittedName>
        <fullName evidence="8">Transcriptional repressor</fullName>
    </submittedName>
</protein>
<feature type="binding site" evidence="7">
    <location>
        <position position="107"/>
    </location>
    <ligand>
        <name>Zn(2+)</name>
        <dbReference type="ChEBI" id="CHEBI:29105"/>
    </ligand>
</feature>
<dbReference type="GO" id="GO:0000976">
    <property type="term" value="F:transcription cis-regulatory region binding"/>
    <property type="evidence" value="ECO:0007669"/>
    <property type="project" value="TreeGrafter"/>
</dbReference>
<dbReference type="Pfam" id="PF01475">
    <property type="entry name" value="FUR"/>
    <property type="match status" value="1"/>
</dbReference>
<evidence type="ECO:0000256" key="4">
    <source>
        <dbReference type="ARBA" id="ARBA00023015"/>
    </source>
</evidence>
<evidence type="ECO:0000313" key="9">
    <source>
        <dbReference type="Proteomes" id="UP000253742"/>
    </source>
</evidence>
<dbReference type="EMBL" id="QQBH01000033">
    <property type="protein sequence ID" value="RDD84880.1"/>
    <property type="molecule type" value="Genomic_DNA"/>
</dbReference>
<evidence type="ECO:0000313" key="8">
    <source>
        <dbReference type="EMBL" id="RDD84880.1"/>
    </source>
</evidence>
<keyword evidence="3 7" id="KW-0862">Zinc</keyword>
<name>A0A369UZ64_9ACTN</name>
<dbReference type="SUPFAM" id="SSF46785">
    <property type="entry name" value="Winged helix' DNA-binding domain"/>
    <property type="match status" value="1"/>
</dbReference>
<comment type="cofactor">
    <cofactor evidence="7">
        <name>Zn(2+)</name>
        <dbReference type="ChEBI" id="CHEBI:29105"/>
    </cofactor>
    <text evidence="7">Binds 1 zinc ion per subunit.</text>
</comment>
<evidence type="ECO:0000256" key="2">
    <source>
        <dbReference type="ARBA" id="ARBA00022491"/>
    </source>
</evidence>
<dbReference type="PANTHER" id="PTHR33202">
    <property type="entry name" value="ZINC UPTAKE REGULATION PROTEIN"/>
    <property type="match status" value="1"/>
</dbReference>
<comment type="caution">
    <text evidence="8">The sequence shown here is derived from an EMBL/GenBank/DDBJ whole genome shotgun (WGS) entry which is preliminary data.</text>
</comment>
<gene>
    <name evidence="8" type="ORF">DVZ84_33090</name>
</gene>
<dbReference type="GO" id="GO:0008270">
    <property type="term" value="F:zinc ion binding"/>
    <property type="evidence" value="ECO:0007669"/>
    <property type="project" value="TreeGrafter"/>
</dbReference>
<dbReference type="InterPro" id="IPR043135">
    <property type="entry name" value="Fur_C"/>
</dbReference>
<dbReference type="GO" id="GO:0045892">
    <property type="term" value="P:negative regulation of DNA-templated transcription"/>
    <property type="evidence" value="ECO:0007669"/>
    <property type="project" value="TreeGrafter"/>
</dbReference>
<dbReference type="InterPro" id="IPR002481">
    <property type="entry name" value="FUR"/>
</dbReference>
<dbReference type="OrthoDB" id="8659436at2"/>
<evidence type="ECO:0000256" key="6">
    <source>
        <dbReference type="ARBA" id="ARBA00023163"/>
    </source>
</evidence>
<dbReference type="PANTHER" id="PTHR33202:SF7">
    <property type="entry name" value="FERRIC UPTAKE REGULATION PROTEIN"/>
    <property type="match status" value="1"/>
</dbReference>
<dbReference type="InterPro" id="IPR036390">
    <property type="entry name" value="WH_DNA-bd_sf"/>
</dbReference>
<sequence length="150" mass="15888">MDREARAVHVDATGLSDPRALLRRHGLRCTPGRLRILSLLRDSGRHLTAAEVRAGLERTGEGRHSTTVYRSLEALTALDVVHAVPGPGPTRYGITDEPHHHTVCQRCGQVADLPGAALADAVGRIEELTGLRPGTSGSLLVYGLCSGCAA</sequence>
<evidence type="ECO:0000256" key="5">
    <source>
        <dbReference type="ARBA" id="ARBA00023125"/>
    </source>
</evidence>
<keyword evidence="7" id="KW-0479">Metal-binding</keyword>
<comment type="similarity">
    <text evidence="1">Belongs to the Fur family.</text>
</comment>
<dbReference type="Gene3D" id="3.30.1490.190">
    <property type="match status" value="1"/>
</dbReference>
<dbReference type="Gene3D" id="1.10.10.10">
    <property type="entry name" value="Winged helix-like DNA-binding domain superfamily/Winged helix DNA-binding domain"/>
    <property type="match status" value="1"/>
</dbReference>
<evidence type="ECO:0000256" key="3">
    <source>
        <dbReference type="ARBA" id="ARBA00022833"/>
    </source>
</evidence>
<organism evidence="8 9">
    <name type="scientific">Streptomyces parvulus</name>
    <dbReference type="NCBI Taxonomy" id="146923"/>
    <lineage>
        <taxon>Bacteria</taxon>
        <taxon>Bacillati</taxon>
        <taxon>Actinomycetota</taxon>
        <taxon>Actinomycetes</taxon>
        <taxon>Kitasatosporales</taxon>
        <taxon>Streptomycetaceae</taxon>
        <taxon>Streptomyces</taxon>
    </lineage>
</organism>
<dbReference type="AlphaFoldDB" id="A0A369UZ64"/>
<dbReference type="CDD" id="cd07153">
    <property type="entry name" value="Fur_like"/>
    <property type="match status" value="1"/>
</dbReference>
<accession>A0A369UZ64</accession>
<reference evidence="8 9" key="1">
    <citation type="submission" date="2018-07" db="EMBL/GenBank/DDBJ databases">
        <title>Genome guided investigation of antibiotics producing actinomycetales strain isolated from a Macau mangrove ecosystem.</title>
        <authorList>
            <person name="Hu D."/>
        </authorList>
    </citation>
    <scope>NUCLEOTIDE SEQUENCE [LARGE SCALE GENOMIC DNA]</scope>
    <source>
        <strain evidence="8 9">2297</strain>
    </source>
</reference>
<keyword evidence="6" id="KW-0804">Transcription</keyword>
<keyword evidence="2" id="KW-0678">Repressor</keyword>
<evidence type="ECO:0000256" key="7">
    <source>
        <dbReference type="PIRSR" id="PIRSR602481-1"/>
    </source>
</evidence>
<dbReference type="InterPro" id="IPR036388">
    <property type="entry name" value="WH-like_DNA-bd_sf"/>
</dbReference>